<dbReference type="EMBL" id="PDUG01000004">
    <property type="protein sequence ID" value="PIC32100.1"/>
    <property type="molecule type" value="Genomic_DNA"/>
</dbReference>
<keyword evidence="4" id="KW-1185">Reference proteome</keyword>
<name>A0A2G5TXQ8_9PELO</name>
<dbReference type="AlphaFoldDB" id="A0A2G5TXQ8"/>
<dbReference type="OrthoDB" id="5870456at2759"/>
<evidence type="ECO:0000313" key="3">
    <source>
        <dbReference type="EMBL" id="PIC32100.1"/>
    </source>
</evidence>
<reference evidence="4" key="1">
    <citation type="submission" date="2017-10" db="EMBL/GenBank/DDBJ databases">
        <title>Rapid genome shrinkage in a self-fertile nematode reveals novel sperm competition proteins.</title>
        <authorList>
            <person name="Yin D."/>
            <person name="Schwarz E.M."/>
            <person name="Thomas C.G."/>
            <person name="Felde R.L."/>
            <person name="Korf I.F."/>
            <person name="Cutter A.D."/>
            <person name="Schartner C.M."/>
            <person name="Ralston E.J."/>
            <person name="Meyer B.J."/>
            <person name="Haag E.S."/>
        </authorList>
    </citation>
    <scope>NUCLEOTIDE SEQUENCE [LARGE SCALE GENOMIC DNA]</scope>
    <source>
        <strain evidence="4">JU1422</strain>
    </source>
</reference>
<feature type="signal peptide" evidence="2">
    <location>
        <begin position="1"/>
        <end position="16"/>
    </location>
</feature>
<evidence type="ECO:0000313" key="4">
    <source>
        <dbReference type="Proteomes" id="UP000230233"/>
    </source>
</evidence>
<feature type="chain" id="PRO_5013942481" description="Peptidase S72 domain-containing protein" evidence="2">
    <location>
        <begin position="17"/>
        <end position="328"/>
    </location>
</feature>
<keyword evidence="1" id="KW-1133">Transmembrane helix</keyword>
<accession>A0A2G5TXQ8</accession>
<sequence>MRLLFLLLLFSIDSSAIDSAPSDLHIVKSKTFEFSDVRELLEWDLDLRDIASYAKKNHEIIKMEVNSNQPITFQMLLCSDHVMGKVVPFKKTVVYLDGPWLEMFARENKCADGSEEIVMKLEVGEKPAFGFFKFSAESNFSPRLHPFNQTRFINLDIVGSRSHWISMEDFFVKVHQSPSAIIFLSTAPSTIPISFSKCGLDGLMFKLTREVPLVVDDYLFSHFELMAFLYCTQNDYQYVLELTAITPANHTSGSILIELEALNNHLDTLTLRIFSILLIVLIIALTVFLVIIIHKLYQERRQEKRALSTLDATNDIEMVTLTDGPADE</sequence>
<keyword evidence="2" id="KW-0732">Signal</keyword>
<evidence type="ECO:0000256" key="1">
    <source>
        <dbReference type="SAM" id="Phobius"/>
    </source>
</evidence>
<keyword evidence="1" id="KW-0812">Transmembrane</keyword>
<dbReference type="Proteomes" id="UP000230233">
    <property type="component" value="Chromosome IV"/>
</dbReference>
<evidence type="ECO:0000256" key="2">
    <source>
        <dbReference type="SAM" id="SignalP"/>
    </source>
</evidence>
<comment type="caution">
    <text evidence="3">The sequence shown here is derived from an EMBL/GenBank/DDBJ whole genome shotgun (WGS) entry which is preliminary data.</text>
</comment>
<organism evidence="3 4">
    <name type="scientific">Caenorhabditis nigoni</name>
    <dbReference type="NCBI Taxonomy" id="1611254"/>
    <lineage>
        <taxon>Eukaryota</taxon>
        <taxon>Metazoa</taxon>
        <taxon>Ecdysozoa</taxon>
        <taxon>Nematoda</taxon>
        <taxon>Chromadorea</taxon>
        <taxon>Rhabditida</taxon>
        <taxon>Rhabditina</taxon>
        <taxon>Rhabditomorpha</taxon>
        <taxon>Rhabditoidea</taxon>
        <taxon>Rhabditidae</taxon>
        <taxon>Peloderinae</taxon>
        <taxon>Caenorhabditis</taxon>
    </lineage>
</organism>
<gene>
    <name evidence="3" type="primary">Cnig_chr_IV.g12564</name>
    <name evidence="3" type="ORF">B9Z55_012564</name>
</gene>
<dbReference type="STRING" id="1611254.A0A2G5TXQ8"/>
<evidence type="ECO:0008006" key="5">
    <source>
        <dbReference type="Google" id="ProtNLM"/>
    </source>
</evidence>
<keyword evidence="1" id="KW-0472">Membrane</keyword>
<proteinExistence type="predicted"/>
<feature type="transmembrane region" description="Helical" evidence="1">
    <location>
        <begin position="273"/>
        <end position="297"/>
    </location>
</feature>
<protein>
    <recommendedName>
        <fullName evidence="5">Peptidase S72 domain-containing protein</fullName>
    </recommendedName>
</protein>